<evidence type="ECO:0000313" key="1">
    <source>
        <dbReference type="EMBL" id="KAI3798703.1"/>
    </source>
</evidence>
<accession>A0ACB9HTE9</accession>
<gene>
    <name evidence="1" type="ORF">L1987_33981</name>
</gene>
<dbReference type="Proteomes" id="UP001056120">
    <property type="component" value="Linkage Group LG11"/>
</dbReference>
<comment type="caution">
    <text evidence="1">The sequence shown here is derived from an EMBL/GenBank/DDBJ whole genome shotgun (WGS) entry which is preliminary data.</text>
</comment>
<proteinExistence type="predicted"/>
<evidence type="ECO:0000313" key="2">
    <source>
        <dbReference type="Proteomes" id="UP001056120"/>
    </source>
</evidence>
<name>A0ACB9HTE9_9ASTR</name>
<organism evidence="1 2">
    <name type="scientific">Smallanthus sonchifolius</name>
    <dbReference type="NCBI Taxonomy" id="185202"/>
    <lineage>
        <taxon>Eukaryota</taxon>
        <taxon>Viridiplantae</taxon>
        <taxon>Streptophyta</taxon>
        <taxon>Embryophyta</taxon>
        <taxon>Tracheophyta</taxon>
        <taxon>Spermatophyta</taxon>
        <taxon>Magnoliopsida</taxon>
        <taxon>eudicotyledons</taxon>
        <taxon>Gunneridae</taxon>
        <taxon>Pentapetalae</taxon>
        <taxon>asterids</taxon>
        <taxon>campanulids</taxon>
        <taxon>Asterales</taxon>
        <taxon>Asteraceae</taxon>
        <taxon>Asteroideae</taxon>
        <taxon>Heliantheae alliance</taxon>
        <taxon>Millerieae</taxon>
        <taxon>Smallanthus</taxon>
    </lineage>
</organism>
<dbReference type="EMBL" id="CM042028">
    <property type="protein sequence ID" value="KAI3798703.1"/>
    <property type="molecule type" value="Genomic_DNA"/>
</dbReference>
<sequence length="118" mass="13421">MTTGAPWFGKLLNMAWTQLTTKELYLFEILVGGGVVRSGLGGLQYNGSHQNDIKCKKEAHVLKKEKKEKYIYLKLMKLLSCYEHDSSSISLCNKVRNPPPEGWVRFCRVQVQLPKACC</sequence>
<protein>
    <submittedName>
        <fullName evidence="1">Uncharacterized protein</fullName>
    </submittedName>
</protein>
<keyword evidence="2" id="KW-1185">Reference proteome</keyword>
<reference evidence="2" key="1">
    <citation type="journal article" date="2022" name="Mol. Ecol. Resour.">
        <title>The genomes of chicory, endive, great burdock and yacon provide insights into Asteraceae palaeo-polyploidization history and plant inulin production.</title>
        <authorList>
            <person name="Fan W."/>
            <person name="Wang S."/>
            <person name="Wang H."/>
            <person name="Wang A."/>
            <person name="Jiang F."/>
            <person name="Liu H."/>
            <person name="Zhao H."/>
            <person name="Xu D."/>
            <person name="Zhang Y."/>
        </authorList>
    </citation>
    <scope>NUCLEOTIDE SEQUENCE [LARGE SCALE GENOMIC DNA]</scope>
    <source>
        <strain evidence="2">cv. Yunnan</strain>
    </source>
</reference>
<reference evidence="1 2" key="2">
    <citation type="journal article" date="2022" name="Mol. Ecol. Resour.">
        <title>The genomes of chicory, endive, great burdock and yacon provide insights into Asteraceae paleo-polyploidization history and plant inulin production.</title>
        <authorList>
            <person name="Fan W."/>
            <person name="Wang S."/>
            <person name="Wang H."/>
            <person name="Wang A."/>
            <person name="Jiang F."/>
            <person name="Liu H."/>
            <person name="Zhao H."/>
            <person name="Xu D."/>
            <person name="Zhang Y."/>
        </authorList>
    </citation>
    <scope>NUCLEOTIDE SEQUENCE [LARGE SCALE GENOMIC DNA]</scope>
    <source>
        <strain evidence="2">cv. Yunnan</strain>
        <tissue evidence="1">Leaves</tissue>
    </source>
</reference>